<dbReference type="InterPro" id="IPR000914">
    <property type="entry name" value="SBP_5_dom"/>
</dbReference>
<dbReference type="PROSITE" id="PS51257">
    <property type="entry name" value="PROKAR_LIPOPROTEIN"/>
    <property type="match status" value="1"/>
</dbReference>
<dbReference type="PANTHER" id="PTHR30290">
    <property type="entry name" value="PERIPLASMIC BINDING COMPONENT OF ABC TRANSPORTER"/>
    <property type="match status" value="1"/>
</dbReference>
<name>A0A3D4SYU9_9CORY</name>
<dbReference type="AlphaFoldDB" id="A0A3D4SYU9"/>
<dbReference type="GO" id="GO:1904680">
    <property type="term" value="F:peptide transmembrane transporter activity"/>
    <property type="evidence" value="ECO:0007669"/>
    <property type="project" value="TreeGrafter"/>
</dbReference>
<dbReference type="Pfam" id="PF00496">
    <property type="entry name" value="SBP_bac_5"/>
    <property type="match status" value="1"/>
</dbReference>
<dbReference type="Gene3D" id="3.10.105.10">
    <property type="entry name" value="Dipeptide-binding Protein, Domain 3"/>
    <property type="match status" value="1"/>
</dbReference>
<feature type="domain" description="Solute-binding protein family 5" evidence="1">
    <location>
        <begin position="96"/>
        <end position="453"/>
    </location>
</feature>
<dbReference type="GO" id="GO:0043190">
    <property type="term" value="C:ATP-binding cassette (ABC) transporter complex"/>
    <property type="evidence" value="ECO:0007669"/>
    <property type="project" value="InterPro"/>
</dbReference>
<dbReference type="SUPFAM" id="SSF53850">
    <property type="entry name" value="Periplasmic binding protein-like II"/>
    <property type="match status" value="1"/>
</dbReference>
<organism evidence="2 3">
    <name type="scientific">Corynebacterium nuruki</name>
    <dbReference type="NCBI Taxonomy" id="1032851"/>
    <lineage>
        <taxon>Bacteria</taxon>
        <taxon>Bacillati</taxon>
        <taxon>Actinomycetota</taxon>
        <taxon>Actinomycetes</taxon>
        <taxon>Mycobacteriales</taxon>
        <taxon>Corynebacteriaceae</taxon>
        <taxon>Corynebacterium</taxon>
    </lineage>
</organism>
<proteinExistence type="predicted"/>
<comment type="caution">
    <text evidence="2">The sequence shown here is derived from an EMBL/GenBank/DDBJ whole genome shotgun (WGS) entry which is preliminary data.</text>
</comment>
<protein>
    <submittedName>
        <fullName evidence="2">ABC transporter substrate-binding protein</fullName>
    </submittedName>
</protein>
<dbReference type="Proteomes" id="UP000261739">
    <property type="component" value="Unassembled WGS sequence"/>
</dbReference>
<sequence length="545" mass="57770">MQTERSSRSGAAGTVAAAGVALGVLATLTTLSACGSAAGQDGAGYTGPPVSGGTLRVAFDADITCADGQQVGNNTALNVSRQLTDSLTDQDPATGKIVPWLAESWDVSDDSTTFTFHLRDGVQFTDGTPFTAQSVKDNFEGIVDLGAKSSLGSTYLAGLTGIDTPDPRTVTVRFAAPNAQFLQASSTMTLGFYAPSTLAETPEQRCTGDLVGTGPFRLTDFSPAGGASLVRNDDYRWGSALAEHQGPAYLDGIDFTVVPESGVRNGSLASGQIDVDTAVQPQDEELLDQSGFPIIDRANPGVNYSLFPNWKKGPFTDPRVRQAVNAAVNRDELTAVLSARQKPATSVLGSTTPGYTDQSDLLRHDPDTANRLLDEAGWTGRDSDGFRTKDGARLTAPVGYWQTAPFLELVQQQLRAVGVDLQLEKKTMAETSAAQQARTNDVEFYNLTRSDPDVLRTVFDAGGRNVNNRPAGHVDDLLRDSLATADPTVRSRTVADITADLVRDGSVIPLVELSGISATAPDVHGYRYEASSRLQLLDTWLSEGA</sequence>
<dbReference type="InterPro" id="IPR030678">
    <property type="entry name" value="Peptide/Ni-bd"/>
</dbReference>
<dbReference type="Gene3D" id="3.40.190.10">
    <property type="entry name" value="Periplasmic binding protein-like II"/>
    <property type="match status" value="1"/>
</dbReference>
<dbReference type="GO" id="GO:0042597">
    <property type="term" value="C:periplasmic space"/>
    <property type="evidence" value="ECO:0007669"/>
    <property type="project" value="UniProtKB-ARBA"/>
</dbReference>
<gene>
    <name evidence="2" type="ORF">DIW82_05460</name>
</gene>
<accession>A0A3D4SYU9</accession>
<evidence type="ECO:0000259" key="1">
    <source>
        <dbReference type="Pfam" id="PF00496"/>
    </source>
</evidence>
<dbReference type="EMBL" id="DQID01000148">
    <property type="protein sequence ID" value="HCT14245.1"/>
    <property type="molecule type" value="Genomic_DNA"/>
</dbReference>
<dbReference type="RefSeq" id="WP_273051445.1">
    <property type="nucleotide sequence ID" value="NZ_DAITTW010000064.1"/>
</dbReference>
<evidence type="ECO:0000313" key="2">
    <source>
        <dbReference type="EMBL" id="HCT14245.1"/>
    </source>
</evidence>
<dbReference type="InterPro" id="IPR039424">
    <property type="entry name" value="SBP_5"/>
</dbReference>
<dbReference type="CDD" id="cd08492">
    <property type="entry name" value="PBP2_NikA_DppA_OppA_like_15"/>
    <property type="match status" value="1"/>
</dbReference>
<reference evidence="2 3" key="1">
    <citation type="journal article" date="2018" name="Nat. Biotechnol.">
        <title>A standardized bacterial taxonomy based on genome phylogeny substantially revises the tree of life.</title>
        <authorList>
            <person name="Parks D.H."/>
            <person name="Chuvochina M."/>
            <person name="Waite D.W."/>
            <person name="Rinke C."/>
            <person name="Skarshewski A."/>
            <person name="Chaumeil P.A."/>
            <person name="Hugenholtz P."/>
        </authorList>
    </citation>
    <scope>NUCLEOTIDE SEQUENCE [LARGE SCALE GENOMIC DNA]</scope>
    <source>
        <strain evidence="2">UBA11247</strain>
    </source>
</reference>
<evidence type="ECO:0000313" key="3">
    <source>
        <dbReference type="Proteomes" id="UP000261739"/>
    </source>
</evidence>
<dbReference type="STRING" id="863239.GCA_000213935_01593"/>
<dbReference type="PIRSF" id="PIRSF002741">
    <property type="entry name" value="MppA"/>
    <property type="match status" value="1"/>
</dbReference>
<dbReference type="GO" id="GO:0015833">
    <property type="term" value="P:peptide transport"/>
    <property type="evidence" value="ECO:0007669"/>
    <property type="project" value="TreeGrafter"/>
</dbReference>